<proteinExistence type="predicted"/>
<evidence type="ECO:0000313" key="1">
    <source>
        <dbReference type="EMBL" id="SEO70195.1"/>
    </source>
</evidence>
<name>A0A1H8RV24_9FLAO</name>
<dbReference type="AlphaFoldDB" id="A0A1H8RV24"/>
<dbReference type="STRING" id="604089.SAMN04487942_0179"/>
<organism evidence="1 2">
    <name type="scientific">Flavobacterium sinopsychrotolerans</name>
    <dbReference type="NCBI Taxonomy" id="604089"/>
    <lineage>
        <taxon>Bacteria</taxon>
        <taxon>Pseudomonadati</taxon>
        <taxon>Bacteroidota</taxon>
        <taxon>Flavobacteriia</taxon>
        <taxon>Flavobacteriales</taxon>
        <taxon>Flavobacteriaceae</taxon>
        <taxon>Flavobacterium</taxon>
    </lineage>
</organism>
<gene>
    <name evidence="1" type="ORF">SAMN04487942_0179</name>
</gene>
<evidence type="ECO:0000313" key="2">
    <source>
        <dbReference type="Proteomes" id="UP000198657"/>
    </source>
</evidence>
<reference evidence="2" key="1">
    <citation type="submission" date="2016-10" db="EMBL/GenBank/DDBJ databases">
        <authorList>
            <person name="Varghese N."/>
            <person name="Submissions S."/>
        </authorList>
    </citation>
    <scope>NUCLEOTIDE SEQUENCE [LARGE SCALE GENOMIC DNA]</scope>
    <source>
        <strain evidence="2">CGMCC 1.8704</strain>
    </source>
</reference>
<sequence>MKKNTISFETRFWYAYEIENPFEVIDAFFDYAALDHYKQRLAEAVLFINKQEVYKKEYPGQVFVFYTTLRSFLKACFCLQYKRKKWKVKQSSDCKSILHQGSLTKEEYANPFTVFQIAFAEKSLDEFEFFLCEIIHISLSPNVVEFDYDLITPYIHLIKMLDASQLLRESGLEKIKKNTHPLE</sequence>
<accession>A0A1H8RV24</accession>
<dbReference type="EMBL" id="FODN01000016">
    <property type="protein sequence ID" value="SEO70195.1"/>
    <property type="molecule type" value="Genomic_DNA"/>
</dbReference>
<keyword evidence="2" id="KW-1185">Reference proteome</keyword>
<protein>
    <submittedName>
        <fullName evidence="1">Uncharacterized protein</fullName>
    </submittedName>
</protein>
<dbReference type="RefSeq" id="WP_091174474.1">
    <property type="nucleotide sequence ID" value="NZ_CBCSFM010000004.1"/>
</dbReference>
<dbReference type="Proteomes" id="UP000198657">
    <property type="component" value="Unassembled WGS sequence"/>
</dbReference>
<dbReference type="OrthoDB" id="1270082at2"/>